<evidence type="ECO:0000313" key="4">
    <source>
        <dbReference type="Proteomes" id="UP000636709"/>
    </source>
</evidence>
<dbReference type="AlphaFoldDB" id="A0A835F7F6"/>
<dbReference type="PANTHER" id="PTHR31676">
    <property type="entry name" value="T31J12.3 PROTEIN-RELATED"/>
    <property type="match status" value="1"/>
</dbReference>
<dbReference type="Proteomes" id="UP000636709">
    <property type="component" value="Unassembled WGS sequence"/>
</dbReference>
<feature type="chain" id="PRO_5032335989" evidence="2">
    <location>
        <begin position="21"/>
        <end position="167"/>
    </location>
</feature>
<keyword evidence="2" id="KW-0732">Signal</keyword>
<reference evidence="3" key="1">
    <citation type="submission" date="2020-07" db="EMBL/GenBank/DDBJ databases">
        <title>Genome sequence and genetic diversity analysis of an under-domesticated orphan crop, white fonio (Digitaria exilis).</title>
        <authorList>
            <person name="Bennetzen J.L."/>
            <person name="Chen S."/>
            <person name="Ma X."/>
            <person name="Wang X."/>
            <person name="Yssel A.E.J."/>
            <person name="Chaluvadi S.R."/>
            <person name="Johnson M."/>
            <person name="Gangashetty P."/>
            <person name="Hamidou F."/>
            <person name="Sanogo M.D."/>
            <person name="Zwaenepoel A."/>
            <person name="Wallace J."/>
            <person name="Van De Peer Y."/>
            <person name="Van Deynze A."/>
        </authorList>
    </citation>
    <scope>NUCLEOTIDE SEQUENCE</scope>
    <source>
        <tissue evidence="3">Leaves</tissue>
    </source>
</reference>
<evidence type="ECO:0000256" key="1">
    <source>
        <dbReference type="SAM" id="MobiDB-lite"/>
    </source>
</evidence>
<dbReference type="Pfam" id="PF04398">
    <property type="entry name" value="DUF538"/>
    <property type="match status" value="1"/>
</dbReference>
<dbReference type="OrthoDB" id="1897482at2759"/>
<dbReference type="PANTHER" id="PTHR31676:SF175">
    <property type="match status" value="1"/>
</dbReference>
<sequence length="167" mass="17987">MAKHHLPLLASVLFLAAVMAFPSMASAKLSPTPSPPTAASPMTTPPMANSTTPTAYEMLEQYNFTRGILPQGVTGYVLHPDGSFEVYLPGECNIHASNMQIKYSSRIAGNIHAQSISSLEGVQVEMMLIWFGITEVTRTGDQFKFSAGLISKSFPIDSFANSPKCNS</sequence>
<dbReference type="InterPro" id="IPR007493">
    <property type="entry name" value="DUF538"/>
</dbReference>
<keyword evidence="4" id="KW-1185">Reference proteome</keyword>
<accession>A0A835F7F6</accession>
<protein>
    <submittedName>
        <fullName evidence="3">Uncharacterized protein</fullName>
    </submittedName>
</protein>
<dbReference type="InterPro" id="IPR036758">
    <property type="entry name" value="At5g01610-like"/>
</dbReference>
<proteinExistence type="predicted"/>
<evidence type="ECO:0000256" key="2">
    <source>
        <dbReference type="SAM" id="SignalP"/>
    </source>
</evidence>
<dbReference type="SUPFAM" id="SSF141562">
    <property type="entry name" value="At5g01610-like"/>
    <property type="match status" value="1"/>
</dbReference>
<dbReference type="Gramene" id="Dexi8B01G0006670.1">
    <property type="protein sequence ID" value="Dexi8B01G0006670.1:cds"/>
    <property type="gene ID" value="Dexi8B01G0006670"/>
</dbReference>
<feature type="region of interest" description="Disordered" evidence="1">
    <location>
        <begin position="30"/>
        <end position="50"/>
    </location>
</feature>
<name>A0A835F7F6_9POAL</name>
<gene>
    <name evidence="3" type="ORF">HU200_016605</name>
</gene>
<dbReference type="EMBL" id="JACEFO010001613">
    <property type="protein sequence ID" value="KAF8730743.1"/>
    <property type="molecule type" value="Genomic_DNA"/>
</dbReference>
<organism evidence="3 4">
    <name type="scientific">Digitaria exilis</name>
    <dbReference type="NCBI Taxonomy" id="1010633"/>
    <lineage>
        <taxon>Eukaryota</taxon>
        <taxon>Viridiplantae</taxon>
        <taxon>Streptophyta</taxon>
        <taxon>Embryophyta</taxon>
        <taxon>Tracheophyta</taxon>
        <taxon>Spermatophyta</taxon>
        <taxon>Magnoliopsida</taxon>
        <taxon>Liliopsida</taxon>
        <taxon>Poales</taxon>
        <taxon>Poaceae</taxon>
        <taxon>PACMAD clade</taxon>
        <taxon>Panicoideae</taxon>
        <taxon>Panicodae</taxon>
        <taxon>Paniceae</taxon>
        <taxon>Anthephorinae</taxon>
        <taxon>Digitaria</taxon>
    </lineage>
</organism>
<feature type="signal peptide" evidence="2">
    <location>
        <begin position="1"/>
        <end position="20"/>
    </location>
</feature>
<comment type="caution">
    <text evidence="3">The sequence shown here is derived from an EMBL/GenBank/DDBJ whole genome shotgun (WGS) entry which is preliminary data.</text>
</comment>
<evidence type="ECO:0000313" key="3">
    <source>
        <dbReference type="EMBL" id="KAF8730743.1"/>
    </source>
</evidence>
<dbReference type="Gene3D" id="2.30.240.10">
    <property type="entry name" value="At5g01610-like"/>
    <property type="match status" value="1"/>
</dbReference>
<feature type="compositionally biased region" description="Low complexity" evidence="1">
    <location>
        <begin position="39"/>
        <end position="48"/>
    </location>
</feature>